<dbReference type="EMBL" id="CP141614">
    <property type="protein sequence ID" value="WRP13891.1"/>
    <property type="molecule type" value="Genomic_DNA"/>
</dbReference>
<keyword evidence="2" id="KW-0812">Transmembrane</keyword>
<evidence type="ECO:0000313" key="3">
    <source>
        <dbReference type="EMBL" id="WRP13891.1"/>
    </source>
</evidence>
<keyword evidence="2" id="KW-1133">Transmembrane helix</keyword>
<name>A0ABZ1BN82_9FIRM</name>
<organism evidence="3 4">
    <name type="scientific">Geochorda subterranea</name>
    <dbReference type="NCBI Taxonomy" id="3109564"/>
    <lineage>
        <taxon>Bacteria</taxon>
        <taxon>Bacillati</taxon>
        <taxon>Bacillota</taxon>
        <taxon>Limnochordia</taxon>
        <taxon>Limnochordales</taxon>
        <taxon>Geochordaceae</taxon>
        <taxon>Geochorda</taxon>
    </lineage>
</organism>
<keyword evidence="4" id="KW-1185">Reference proteome</keyword>
<keyword evidence="2" id="KW-0472">Membrane</keyword>
<feature type="region of interest" description="Disordered" evidence="1">
    <location>
        <begin position="186"/>
        <end position="207"/>
    </location>
</feature>
<evidence type="ECO:0000256" key="2">
    <source>
        <dbReference type="SAM" id="Phobius"/>
    </source>
</evidence>
<proteinExistence type="predicted"/>
<dbReference type="Proteomes" id="UP001333102">
    <property type="component" value="Chromosome"/>
</dbReference>
<protein>
    <submittedName>
        <fullName evidence="3">Uncharacterized protein</fullName>
    </submittedName>
</protein>
<feature type="compositionally biased region" description="Pro residues" evidence="1">
    <location>
        <begin position="197"/>
        <end position="207"/>
    </location>
</feature>
<gene>
    <name evidence="3" type="ORF">VLY81_10690</name>
</gene>
<evidence type="ECO:0000313" key="4">
    <source>
        <dbReference type="Proteomes" id="UP001333102"/>
    </source>
</evidence>
<evidence type="ECO:0000256" key="1">
    <source>
        <dbReference type="SAM" id="MobiDB-lite"/>
    </source>
</evidence>
<accession>A0ABZ1BN82</accession>
<reference evidence="4" key="1">
    <citation type="submission" date="2023-12" db="EMBL/GenBank/DDBJ databases">
        <title>Novel isolates from deep terrestrial aquifers shed light on the physiology and ecology of the class Limnochordia.</title>
        <authorList>
            <person name="Karnachuk O.V."/>
            <person name="Lukina A.P."/>
            <person name="Avakyan M.R."/>
            <person name="Kadnikov V."/>
            <person name="Begmatov S."/>
            <person name="Beletsky A.V."/>
            <person name="Mardanov A.V."/>
            <person name="Ravin N.V."/>
        </authorList>
    </citation>
    <scope>NUCLEOTIDE SEQUENCE [LARGE SCALE GENOMIC DNA]</scope>
    <source>
        <strain evidence="4">LN</strain>
    </source>
</reference>
<dbReference type="RefSeq" id="WP_324668153.1">
    <property type="nucleotide sequence ID" value="NZ_CP141614.1"/>
</dbReference>
<sequence>MMARRGATARALALAVTAALVLVAGVGVSPGVRAAEPVKERQVVYGITPWTGKEYGGTFAPAQVETLYLTASERHIVDVLETDVYYWPITQEYMADWMGYRDPVAGRLEVRQGERVVATLERTPYTFVYPEGYFGGQVELAVGDEAQEAYDTYRRLIDQYYDQVQAYREAQDAWQQRMTEILEEVRRTGQPADPESLPEPPQQPQPPAMLAMQPARAFLVELPAGEYTVRLVDEAGQEVAGTRKRLVVFAPRRQGVGYQIIPESKWTMPVESGDPGDTLYVSDEATFYLKAFDAREVNRYAYSRMVESARPLAGSGQRSAWQWVLGQELPAMTLQVLEDGQVVASAQPKPYYVQQTPGYALGYNIVDFDPSKPEFAGRRPSFVAYKVALQLDPGATYELRLVDEEGQVVASSVRQVRAVRGDPVWPLYAWPAVPLVAGLVVAGWRRRLRPRRPPEV</sequence>
<feature type="transmembrane region" description="Helical" evidence="2">
    <location>
        <begin position="425"/>
        <end position="444"/>
    </location>
</feature>